<reference evidence="2 3" key="1">
    <citation type="submission" date="2020-08" db="EMBL/GenBank/DDBJ databases">
        <authorList>
            <person name="Liu G."/>
            <person name="Sun C."/>
        </authorList>
    </citation>
    <scope>NUCLEOTIDE SEQUENCE [LARGE SCALE GENOMIC DNA]</scope>
    <source>
        <strain evidence="2 3">OT19</strain>
    </source>
</reference>
<evidence type="ECO:0000313" key="3">
    <source>
        <dbReference type="Proteomes" id="UP000515297"/>
    </source>
</evidence>
<sequence>MFNPGSLYESGGDRLRRDRETGCSKKTARANGKADGQVPDHGPVTQDGCKDLHGAAFFGLWFLGRNMVTAYTRGPLKEA</sequence>
<dbReference type="EMBL" id="CP060052">
    <property type="protein sequence ID" value="QNE05694.1"/>
    <property type="molecule type" value="Genomic_DNA"/>
</dbReference>
<feature type="region of interest" description="Disordered" evidence="1">
    <location>
        <begin position="1"/>
        <end position="46"/>
    </location>
</feature>
<evidence type="ECO:0000313" key="2">
    <source>
        <dbReference type="EMBL" id="QNE05694.1"/>
    </source>
</evidence>
<dbReference type="Proteomes" id="UP000515297">
    <property type="component" value="Chromosome"/>
</dbReference>
<accession>A0A7G6VVC9</accession>
<dbReference type="RefSeq" id="WP_185884767.1">
    <property type="nucleotide sequence ID" value="NZ_CP060052.1"/>
</dbReference>
<feature type="compositionally biased region" description="Basic and acidic residues" evidence="1">
    <location>
        <begin position="11"/>
        <end position="23"/>
    </location>
</feature>
<dbReference type="AlphaFoldDB" id="A0A7G6VVC9"/>
<gene>
    <name evidence="2" type="ORF">H4O24_03140</name>
</gene>
<proteinExistence type="predicted"/>
<organism evidence="2 3">
    <name type="scientific">Croceicoccus marinus</name>
    <dbReference type="NCBI Taxonomy" id="450378"/>
    <lineage>
        <taxon>Bacteria</taxon>
        <taxon>Pseudomonadati</taxon>
        <taxon>Pseudomonadota</taxon>
        <taxon>Alphaproteobacteria</taxon>
        <taxon>Sphingomonadales</taxon>
        <taxon>Erythrobacteraceae</taxon>
        <taxon>Croceicoccus</taxon>
    </lineage>
</organism>
<evidence type="ECO:0000256" key="1">
    <source>
        <dbReference type="SAM" id="MobiDB-lite"/>
    </source>
</evidence>
<protein>
    <submittedName>
        <fullName evidence="2">Uncharacterized protein</fullName>
    </submittedName>
</protein>
<name>A0A7G6VVC9_9SPHN</name>